<name>G7GX42_9ACTN</name>
<dbReference type="Pfam" id="PF02492">
    <property type="entry name" value="cobW"/>
    <property type="match status" value="1"/>
</dbReference>
<dbReference type="Proteomes" id="UP000035088">
    <property type="component" value="Unassembled WGS sequence"/>
</dbReference>
<dbReference type="OrthoDB" id="9808822at2"/>
<feature type="domain" description="CobW C-terminal" evidence="1">
    <location>
        <begin position="276"/>
        <end position="394"/>
    </location>
</feature>
<dbReference type="InterPro" id="IPR011629">
    <property type="entry name" value="CobW-like_C"/>
</dbReference>
<dbReference type="SUPFAM" id="SSF90002">
    <property type="entry name" value="Hypothetical protein YjiA, C-terminal domain"/>
    <property type="match status" value="1"/>
</dbReference>
<evidence type="ECO:0000259" key="1">
    <source>
        <dbReference type="SMART" id="SM00833"/>
    </source>
</evidence>
<dbReference type="PANTHER" id="PTHR43603:SF1">
    <property type="entry name" value="ZINC-REGULATED GTPASE METALLOPROTEIN ACTIVATOR 1"/>
    <property type="match status" value="1"/>
</dbReference>
<accession>G7GX42</accession>
<proteinExistence type="predicted"/>
<protein>
    <recommendedName>
        <fullName evidence="1">CobW C-terminal domain-containing protein</fullName>
    </recommendedName>
</protein>
<dbReference type="PANTHER" id="PTHR43603">
    <property type="entry name" value="COBW DOMAIN-CONTAINING PROTEIN DDB_G0274527"/>
    <property type="match status" value="1"/>
</dbReference>
<dbReference type="InterPro" id="IPR027417">
    <property type="entry name" value="P-loop_NTPase"/>
</dbReference>
<gene>
    <name evidence="2" type="ORF">GOARA_004_00070</name>
</gene>
<reference evidence="2 3" key="1">
    <citation type="submission" date="2011-11" db="EMBL/GenBank/DDBJ databases">
        <title>Whole genome shotgun sequence of Gordonia araii NBRC 100433.</title>
        <authorList>
            <person name="Yoshida Y."/>
            <person name="Hosoyama A."/>
            <person name="Tsuchikane K."/>
            <person name="Katsumata H."/>
            <person name="Yamazaki S."/>
            <person name="Fujita N."/>
        </authorList>
    </citation>
    <scope>NUCLEOTIDE SEQUENCE [LARGE SCALE GENOMIC DNA]</scope>
    <source>
        <strain evidence="2 3">NBRC 100433</strain>
    </source>
</reference>
<dbReference type="RefSeq" id="WP_007320247.1">
    <property type="nucleotide sequence ID" value="NZ_BAEE01000004.1"/>
</dbReference>
<keyword evidence="3" id="KW-1185">Reference proteome</keyword>
<dbReference type="EMBL" id="BAEE01000004">
    <property type="protein sequence ID" value="GAB08167.1"/>
    <property type="molecule type" value="Genomic_DNA"/>
</dbReference>
<dbReference type="Pfam" id="PF07683">
    <property type="entry name" value="CobW_C"/>
    <property type="match status" value="1"/>
</dbReference>
<dbReference type="AlphaFoldDB" id="G7GX42"/>
<dbReference type="InterPro" id="IPR051927">
    <property type="entry name" value="Zn_Chap_cDPG_Synth"/>
</dbReference>
<dbReference type="SMART" id="SM00833">
    <property type="entry name" value="CobW_C"/>
    <property type="match status" value="1"/>
</dbReference>
<dbReference type="NCBIfam" id="NF047431">
    <property type="entry name" value="hiber_recruit"/>
    <property type="match status" value="1"/>
</dbReference>
<dbReference type="STRING" id="1073574.GOARA_004_00070"/>
<dbReference type="InterPro" id="IPR003495">
    <property type="entry name" value="CobW/HypB/UreG_nucleotide-bd"/>
</dbReference>
<evidence type="ECO:0000313" key="3">
    <source>
        <dbReference type="Proteomes" id="UP000035088"/>
    </source>
</evidence>
<evidence type="ECO:0000313" key="2">
    <source>
        <dbReference type="EMBL" id="GAB08167.1"/>
    </source>
</evidence>
<dbReference type="Gene3D" id="3.40.50.300">
    <property type="entry name" value="P-loop containing nucleotide triphosphate hydrolases"/>
    <property type="match status" value="1"/>
</dbReference>
<sequence>MKIVPNSGDGRTPIVLVTGLDADAVARSAGALLVPGTTVVHHDLTELDLGRVRRTLRTVDDDGQERAHQSVLLLEHGCISCTLRNDLLPLLRQLHRRDTVERIVLQLDSALEPEALSWAIDQAIVSDMPGLPDAPAGEDVRIDATIACIHEADWLEAATGDTTMAEAGLSATTGDEDERTLAQVAVGQVAFADALVIVGCDAAMRDAWASARLTAVLKRLAPSAPIIMEIPQRPITTMLAVQLLSAIPAGSRRGHIDTPHDPLLRGEPPLDSDCGVELFTFESDRPFHPARLHEAIDHLLEGVVCSRGRMWLATQPDSALWVESAGGGLRVAEGAPWLAAMTEDELAAVDPELRALAALRWDDHYGDRHTSMAILAHRPGQPDEIRQALSEACLTDEEMAVGKANWLSFDDPFGLAHSDPCDDLPRAVDVELTNREDNR</sequence>
<organism evidence="2 3">
    <name type="scientific">Gordonia araii NBRC 100433</name>
    <dbReference type="NCBI Taxonomy" id="1073574"/>
    <lineage>
        <taxon>Bacteria</taxon>
        <taxon>Bacillati</taxon>
        <taxon>Actinomycetota</taxon>
        <taxon>Actinomycetes</taxon>
        <taxon>Mycobacteriales</taxon>
        <taxon>Gordoniaceae</taxon>
        <taxon>Gordonia</taxon>
    </lineage>
</organism>
<comment type="caution">
    <text evidence="2">The sequence shown here is derived from an EMBL/GenBank/DDBJ whole genome shotgun (WGS) entry which is preliminary data.</text>
</comment>